<dbReference type="NCBIfam" id="NF000801">
    <property type="entry name" value="PRK00055.1-3"/>
    <property type="match status" value="1"/>
</dbReference>
<dbReference type="CTD" id="55520"/>
<dbReference type="EMBL" id="AFYH01062805">
    <property type="status" value="NOT_ANNOTATED_CDS"/>
    <property type="molecule type" value="Genomic_DNA"/>
</dbReference>
<proteinExistence type="inferred from homology"/>
<dbReference type="OrthoDB" id="527344at2759"/>
<evidence type="ECO:0000256" key="7">
    <source>
        <dbReference type="ARBA" id="ARBA00022801"/>
    </source>
</evidence>
<accession>H3B9L6</accession>
<dbReference type="CDD" id="cd07717">
    <property type="entry name" value="RNaseZ_ZiPD-like_MBL-fold"/>
    <property type="match status" value="1"/>
</dbReference>
<protein>
    <submittedName>
        <fullName evidence="10">ElaC ribonuclease Z 1</fullName>
    </submittedName>
</protein>
<dbReference type="GO" id="GO:0005634">
    <property type="term" value="C:nucleus"/>
    <property type="evidence" value="ECO:0007669"/>
    <property type="project" value="TreeGrafter"/>
</dbReference>
<comment type="cofactor">
    <cofactor evidence="1">
        <name>Zn(2+)</name>
        <dbReference type="ChEBI" id="CHEBI:29105"/>
    </cofactor>
</comment>
<name>H3B9L6_LATCH</name>
<evidence type="ECO:0000313" key="11">
    <source>
        <dbReference type="Proteomes" id="UP000008672"/>
    </source>
</evidence>
<dbReference type="GO" id="GO:0046872">
    <property type="term" value="F:metal ion binding"/>
    <property type="evidence" value="ECO:0007669"/>
    <property type="project" value="UniProtKB-KW"/>
</dbReference>
<evidence type="ECO:0000256" key="4">
    <source>
        <dbReference type="ARBA" id="ARBA00022722"/>
    </source>
</evidence>
<dbReference type="GeneTree" id="ENSGT00730000111224"/>
<reference evidence="11" key="1">
    <citation type="submission" date="2011-08" db="EMBL/GenBank/DDBJ databases">
        <title>The draft genome of Latimeria chalumnae.</title>
        <authorList>
            <person name="Di Palma F."/>
            <person name="Alfoldi J."/>
            <person name="Johnson J."/>
            <person name="Berlin A."/>
            <person name="Gnerre S."/>
            <person name="Jaffe D."/>
            <person name="MacCallum I."/>
            <person name="Young S."/>
            <person name="Walker B.J."/>
            <person name="Lander E."/>
            <person name="Lindblad-Toh K."/>
        </authorList>
    </citation>
    <scope>NUCLEOTIDE SEQUENCE [LARGE SCALE GENOMIC DNA]</scope>
    <source>
        <strain evidence="11">Wild caught</strain>
    </source>
</reference>
<dbReference type="PANTHER" id="PTHR46018">
    <property type="entry name" value="ZINC PHOSPHODIESTERASE ELAC PROTEIN 1"/>
    <property type="match status" value="1"/>
</dbReference>
<reference evidence="10" key="2">
    <citation type="submission" date="2025-08" db="UniProtKB">
        <authorList>
            <consortium name="Ensembl"/>
        </authorList>
    </citation>
    <scope>IDENTIFICATION</scope>
</reference>
<evidence type="ECO:0000256" key="5">
    <source>
        <dbReference type="ARBA" id="ARBA00022723"/>
    </source>
</evidence>
<organism evidence="10 11">
    <name type="scientific">Latimeria chalumnae</name>
    <name type="common">Coelacanth</name>
    <dbReference type="NCBI Taxonomy" id="7897"/>
    <lineage>
        <taxon>Eukaryota</taxon>
        <taxon>Metazoa</taxon>
        <taxon>Chordata</taxon>
        <taxon>Craniata</taxon>
        <taxon>Vertebrata</taxon>
        <taxon>Euteleostomi</taxon>
        <taxon>Coelacanthiformes</taxon>
        <taxon>Coelacanthidae</taxon>
        <taxon>Latimeria</taxon>
    </lineage>
</organism>
<dbReference type="STRING" id="7897.ENSLACP00000018587"/>
<dbReference type="Pfam" id="PF23023">
    <property type="entry name" value="Anti-Pycsar_Apyc1"/>
    <property type="match status" value="1"/>
</dbReference>
<keyword evidence="5" id="KW-0479">Metal-binding</keyword>
<dbReference type="Ensembl" id="ENSLACT00000018720.1">
    <property type="protein sequence ID" value="ENSLACP00000018587.1"/>
    <property type="gene ID" value="ENSLACG00000016367.1"/>
</dbReference>
<dbReference type="GeneID" id="102357436"/>
<dbReference type="InParanoid" id="H3B9L6"/>
<feature type="domain" description="Metallo-beta-lactamase" evidence="9">
    <location>
        <begin position="20"/>
        <end position="313"/>
    </location>
</feature>
<dbReference type="RefSeq" id="XP_064414025.1">
    <property type="nucleotide sequence ID" value="XM_064557955.1"/>
</dbReference>
<dbReference type="RefSeq" id="XP_064414024.1">
    <property type="nucleotide sequence ID" value="XM_064557954.1"/>
</dbReference>
<evidence type="ECO:0000256" key="1">
    <source>
        <dbReference type="ARBA" id="ARBA00001947"/>
    </source>
</evidence>
<dbReference type="RefSeq" id="XP_064414023.1">
    <property type="nucleotide sequence ID" value="XM_064557953.1"/>
</dbReference>
<dbReference type="SMART" id="SM00849">
    <property type="entry name" value="Lactamase_B"/>
    <property type="match status" value="1"/>
</dbReference>
<evidence type="ECO:0000313" key="10">
    <source>
        <dbReference type="Ensembl" id="ENSLACP00000018587.1"/>
    </source>
</evidence>
<evidence type="ECO:0000256" key="2">
    <source>
        <dbReference type="ARBA" id="ARBA00011738"/>
    </source>
</evidence>
<dbReference type="Proteomes" id="UP000008672">
    <property type="component" value="Unassembled WGS sequence"/>
</dbReference>
<sequence length="367" mass="40465">MSMDLTFLGTGSAYPSPSRGASALVLRYEGDCWLFDCGEGTQTQFMKSQLKAGRICKIFITHLHGDHLFGLPGLLCTVSLQASSNVNKQQPVDIYGPVGLRKFLRMSMEISQPQLLYPYAVHEIVPTRDQCPAEEFRELSVQEEGLHPQEVLGKTISLSPGENSYTLIDNEQFLVKAFRLYHRIPSFGFVVEEKERPGKLQVQKLKELGIPPGPLYGKLKNGESIVLENGVTVSPSAVLEESIPGRKVCLLGDCSGVLDEAALKLCHGADVLVHEATLDDSQMDKAKEYGHSTPSMAAAFAKSCRAEKLILSHFSQRYKPSSVIGDGGGDDDDVTELKRQAELVFDCKEVTLAEDFMVIEIPMKKRK</sequence>
<dbReference type="SUPFAM" id="SSF56281">
    <property type="entry name" value="Metallo-hydrolase/oxidoreductase"/>
    <property type="match status" value="1"/>
</dbReference>
<dbReference type="RefSeq" id="XP_005995230.1">
    <property type="nucleotide sequence ID" value="XM_005995168.3"/>
</dbReference>
<keyword evidence="7" id="KW-0378">Hydrolase</keyword>
<dbReference type="GO" id="GO:0042781">
    <property type="term" value="F:3'-tRNA processing endoribonuclease activity"/>
    <property type="evidence" value="ECO:0007669"/>
    <property type="project" value="TreeGrafter"/>
</dbReference>
<keyword evidence="3" id="KW-0819">tRNA processing</keyword>
<dbReference type="InterPro" id="IPR001279">
    <property type="entry name" value="Metallo-B-lactamas"/>
</dbReference>
<keyword evidence="4" id="KW-0540">Nuclease</keyword>
<evidence type="ECO:0000259" key="9">
    <source>
        <dbReference type="SMART" id="SM00849"/>
    </source>
</evidence>
<dbReference type="HAMAP" id="MF_01818">
    <property type="entry name" value="RNase_Z_BN"/>
    <property type="match status" value="1"/>
</dbReference>
<dbReference type="InterPro" id="IPR036866">
    <property type="entry name" value="RibonucZ/Hydroxyglut_hydro"/>
</dbReference>
<dbReference type="Pfam" id="PF12706">
    <property type="entry name" value="Lactamase_B_2"/>
    <property type="match status" value="1"/>
</dbReference>
<gene>
    <name evidence="10" type="primary">ELAC1</name>
</gene>
<dbReference type="HOGENOM" id="CLU_031317_2_2_1"/>
<dbReference type="FunCoup" id="H3B9L6">
    <property type="interactions" value="1781"/>
</dbReference>
<reference evidence="10" key="3">
    <citation type="submission" date="2025-09" db="UniProtKB">
        <authorList>
            <consortium name="Ensembl"/>
        </authorList>
    </citation>
    <scope>IDENTIFICATION</scope>
</reference>
<evidence type="ECO:0000256" key="8">
    <source>
        <dbReference type="ARBA" id="ARBA00022833"/>
    </source>
</evidence>
<evidence type="ECO:0000256" key="6">
    <source>
        <dbReference type="ARBA" id="ARBA00022759"/>
    </source>
</evidence>
<dbReference type="Bgee" id="ENSLACG00000016367">
    <property type="expression patterns" value="Expressed in post-anal tail muscle and 4 other cell types or tissues"/>
</dbReference>
<dbReference type="AlphaFoldDB" id="H3B9L6"/>
<keyword evidence="8" id="KW-0862">Zinc</keyword>
<keyword evidence="11" id="KW-1185">Reference proteome</keyword>
<dbReference type="Gene3D" id="3.60.15.10">
    <property type="entry name" value="Ribonuclease Z/Hydroxyacylglutathione hydrolase-like"/>
    <property type="match status" value="1"/>
</dbReference>
<dbReference type="KEGG" id="lcm:102357436"/>
<dbReference type="PANTHER" id="PTHR46018:SF2">
    <property type="entry name" value="ZINC PHOSPHODIESTERASE ELAC PROTEIN 1"/>
    <property type="match status" value="1"/>
</dbReference>
<dbReference type="eggNOG" id="KOG2121">
    <property type="taxonomic scope" value="Eukaryota"/>
</dbReference>
<dbReference type="NCBIfam" id="TIGR02651">
    <property type="entry name" value="RNase_Z"/>
    <property type="match status" value="1"/>
</dbReference>
<dbReference type="OMA" id="GTQRQMM"/>
<keyword evidence="6" id="KW-0255">Endonuclease</keyword>
<comment type="subunit">
    <text evidence="2">Homodimer.</text>
</comment>
<dbReference type="RefSeq" id="XP_005995229.1">
    <property type="nucleotide sequence ID" value="XM_005995167.3"/>
</dbReference>
<evidence type="ECO:0000256" key="3">
    <source>
        <dbReference type="ARBA" id="ARBA00022694"/>
    </source>
</evidence>
<dbReference type="InterPro" id="IPR013471">
    <property type="entry name" value="RNase_Z/BN"/>
</dbReference>